<feature type="compositionally biased region" description="Polar residues" evidence="6">
    <location>
        <begin position="1"/>
        <end position="24"/>
    </location>
</feature>
<dbReference type="GO" id="GO:0005634">
    <property type="term" value="C:nucleus"/>
    <property type="evidence" value="ECO:0007669"/>
    <property type="project" value="UniProtKB-SubCell"/>
</dbReference>
<evidence type="ECO:0000313" key="8">
    <source>
        <dbReference type="Proteomes" id="UP000504607"/>
    </source>
</evidence>
<dbReference type="GO" id="GO:0003677">
    <property type="term" value="F:DNA binding"/>
    <property type="evidence" value="ECO:0007669"/>
    <property type="project" value="UniProtKB-KW"/>
</dbReference>
<evidence type="ECO:0000256" key="5">
    <source>
        <dbReference type="ARBA" id="ARBA00023242"/>
    </source>
</evidence>
<evidence type="ECO:0000256" key="4">
    <source>
        <dbReference type="ARBA" id="ARBA00023163"/>
    </source>
</evidence>
<sequence length="355" mass="39999">MSPQSQSWTCSTSLSPQQSKSPLVTLNLFPSPYPSSSTPTPDFFSSSHSLSSTRTPNIFSPKPSSFTTSSSNASWVMASENQKGDNDYLIRVKPIDYMIGENSKIGSTYSQMLNLMPISLGAESSSSNAAQKKLGGAYRIFHAEDEFLLSSSTNQVWCDRGPRCYSEVVSNDSQCTPFPASYELGNHQHPRQESEAKALKVVLLKHLTKTDVSSTGRIIIPKGGAERGLPHLNNKDGMTLFMGDLFTGKVWTFKYRFWTNHNSRIYVIERAGSYIRSHHLQKDDLFIIYKDKDSEIYYVAFSKEIPPPKLIDDKQDNANNQQLFRGGNERELRCQICHKPSKHLCSCLQFIHYHD</sequence>
<keyword evidence="3" id="KW-0238">DNA-binding</keyword>
<evidence type="ECO:0000256" key="1">
    <source>
        <dbReference type="ARBA" id="ARBA00004123"/>
    </source>
</evidence>
<keyword evidence="8" id="KW-1185">Reference proteome</keyword>
<dbReference type="Proteomes" id="UP000504607">
    <property type="component" value="Chromosome 4"/>
</dbReference>
<feature type="compositionally biased region" description="Low complexity" evidence="6">
    <location>
        <begin position="59"/>
        <end position="70"/>
    </location>
</feature>
<dbReference type="InterPro" id="IPR044800">
    <property type="entry name" value="LEC2-like"/>
</dbReference>
<dbReference type="PANTHER" id="PTHR31140:SF90">
    <property type="entry name" value="B3 DOMAIN-CONTAINING TRANSCRIPTION FACTOR LEC2"/>
    <property type="match status" value="1"/>
</dbReference>
<dbReference type="CDD" id="cd10017">
    <property type="entry name" value="B3_DNA"/>
    <property type="match status" value="1"/>
</dbReference>
<dbReference type="GO" id="GO:0003700">
    <property type="term" value="F:DNA-binding transcription factor activity"/>
    <property type="evidence" value="ECO:0007669"/>
    <property type="project" value="InterPro"/>
</dbReference>
<dbReference type="Gene3D" id="2.40.330.10">
    <property type="entry name" value="DNA-binding pseudobarrel domain"/>
    <property type="match status" value="1"/>
</dbReference>
<dbReference type="InParanoid" id="A0A6J0PH70"/>
<dbReference type="RefSeq" id="XP_019705439.1">
    <property type="nucleotide sequence ID" value="XM_019849880.2"/>
</dbReference>
<evidence type="ECO:0000313" key="9">
    <source>
        <dbReference type="RefSeq" id="XP_019705439.1"/>
    </source>
</evidence>
<reference evidence="9" key="1">
    <citation type="submission" date="2025-08" db="UniProtKB">
        <authorList>
            <consortium name="RefSeq"/>
        </authorList>
    </citation>
    <scope>IDENTIFICATION</scope>
</reference>
<evidence type="ECO:0000259" key="7">
    <source>
        <dbReference type="SMART" id="SM01019"/>
    </source>
</evidence>
<feature type="domain" description="TF-B3" evidence="7">
    <location>
        <begin position="203"/>
        <end position="305"/>
    </location>
</feature>
<organism evidence="8 9">
    <name type="scientific">Elaeis guineensis var. tenera</name>
    <name type="common">Oil palm</name>
    <dbReference type="NCBI Taxonomy" id="51953"/>
    <lineage>
        <taxon>Eukaryota</taxon>
        <taxon>Viridiplantae</taxon>
        <taxon>Streptophyta</taxon>
        <taxon>Embryophyta</taxon>
        <taxon>Tracheophyta</taxon>
        <taxon>Spermatophyta</taxon>
        <taxon>Magnoliopsida</taxon>
        <taxon>Liliopsida</taxon>
        <taxon>Arecaceae</taxon>
        <taxon>Arecoideae</taxon>
        <taxon>Cocoseae</taxon>
        <taxon>Elaeidinae</taxon>
        <taxon>Elaeis</taxon>
    </lineage>
</organism>
<dbReference type="AlphaFoldDB" id="A0A6J0PH70"/>
<evidence type="ECO:0000256" key="3">
    <source>
        <dbReference type="ARBA" id="ARBA00023125"/>
    </source>
</evidence>
<feature type="region of interest" description="Disordered" evidence="6">
    <location>
        <begin position="1"/>
        <end position="70"/>
    </location>
</feature>
<dbReference type="PANTHER" id="PTHR31140">
    <property type="entry name" value="B3 DOMAIN-CONTAINING TRANSCRIPTION FACTOR ABI3"/>
    <property type="match status" value="1"/>
</dbReference>
<evidence type="ECO:0000256" key="2">
    <source>
        <dbReference type="ARBA" id="ARBA00023015"/>
    </source>
</evidence>
<name>A0A6J0PH70_ELAGV</name>
<dbReference type="OrthoDB" id="757982at2759"/>
<proteinExistence type="predicted"/>
<gene>
    <name evidence="9" type="primary">LOC109504738</name>
</gene>
<keyword evidence="5" id="KW-0539">Nucleus</keyword>
<evidence type="ECO:0000256" key="6">
    <source>
        <dbReference type="SAM" id="MobiDB-lite"/>
    </source>
</evidence>
<protein>
    <submittedName>
        <fullName evidence="9">Uncharacterized protein LOC109504738</fullName>
    </submittedName>
</protein>
<dbReference type="SMART" id="SM01019">
    <property type="entry name" value="B3"/>
    <property type="match status" value="1"/>
</dbReference>
<keyword evidence="4" id="KW-0804">Transcription</keyword>
<dbReference type="SUPFAM" id="SSF101936">
    <property type="entry name" value="DNA-binding pseudobarrel domain"/>
    <property type="match status" value="1"/>
</dbReference>
<feature type="compositionally biased region" description="Low complexity" evidence="6">
    <location>
        <begin position="34"/>
        <end position="52"/>
    </location>
</feature>
<dbReference type="InterPro" id="IPR003340">
    <property type="entry name" value="B3_DNA-bd"/>
</dbReference>
<comment type="subcellular location">
    <subcellularLocation>
        <location evidence="1">Nucleus</location>
    </subcellularLocation>
</comment>
<accession>A0A6J0PH70</accession>
<dbReference type="InterPro" id="IPR015300">
    <property type="entry name" value="DNA-bd_pseudobarrel_sf"/>
</dbReference>
<dbReference type="Pfam" id="PF02362">
    <property type="entry name" value="B3"/>
    <property type="match status" value="1"/>
</dbReference>
<keyword evidence="2" id="KW-0805">Transcription regulation</keyword>